<dbReference type="PANTHER" id="PTHR34969">
    <property type="entry name" value="OS01G0621700 PROTEIN"/>
    <property type="match status" value="1"/>
</dbReference>
<evidence type="ECO:0000313" key="6">
    <source>
        <dbReference type="EMBL" id="RNF06612.1"/>
    </source>
</evidence>
<dbReference type="SUPFAM" id="SSF50729">
    <property type="entry name" value="PH domain-like"/>
    <property type="match status" value="1"/>
</dbReference>
<dbReference type="InterPro" id="IPR010926">
    <property type="entry name" value="Myosin_TH1"/>
</dbReference>
<feature type="domain" description="RUN" evidence="5">
    <location>
        <begin position="2060"/>
        <end position="2227"/>
    </location>
</feature>
<dbReference type="EMBL" id="MKKU01000592">
    <property type="protein sequence ID" value="RNF06612.1"/>
    <property type="molecule type" value="Genomic_DNA"/>
</dbReference>
<protein>
    <recommendedName>
        <fullName evidence="8">PH domain-containing protein</fullName>
    </recommendedName>
</protein>
<evidence type="ECO:0000259" key="4">
    <source>
        <dbReference type="PROSITE" id="PS50003"/>
    </source>
</evidence>
<dbReference type="Gene3D" id="1.20.58.900">
    <property type="match status" value="1"/>
</dbReference>
<evidence type="ECO:0000256" key="1">
    <source>
        <dbReference type="ARBA" id="ARBA00004656"/>
    </source>
</evidence>
<organism evidence="6 7">
    <name type="scientific">Trypanosoma conorhini</name>
    <dbReference type="NCBI Taxonomy" id="83891"/>
    <lineage>
        <taxon>Eukaryota</taxon>
        <taxon>Discoba</taxon>
        <taxon>Euglenozoa</taxon>
        <taxon>Kinetoplastea</taxon>
        <taxon>Metakinetoplastina</taxon>
        <taxon>Trypanosomatida</taxon>
        <taxon>Trypanosomatidae</taxon>
        <taxon>Trypanosoma</taxon>
    </lineage>
</organism>
<comment type="subcellular location">
    <subcellularLocation>
        <location evidence="1">Lysosome membrane</location>
    </subcellularLocation>
</comment>
<dbReference type="Pfam" id="PF06017">
    <property type="entry name" value="Myosin_TH1"/>
    <property type="match status" value="1"/>
</dbReference>
<dbReference type="GeneID" id="40321132"/>
<dbReference type="RefSeq" id="XP_029225499.1">
    <property type="nucleotide sequence ID" value="XM_029374386.1"/>
</dbReference>
<dbReference type="GO" id="GO:0003774">
    <property type="term" value="F:cytoskeletal motor activity"/>
    <property type="evidence" value="ECO:0007669"/>
    <property type="project" value="InterPro"/>
</dbReference>
<dbReference type="GO" id="GO:0005765">
    <property type="term" value="C:lysosomal membrane"/>
    <property type="evidence" value="ECO:0007669"/>
    <property type="project" value="UniProtKB-SubCell"/>
</dbReference>
<evidence type="ECO:0000259" key="5">
    <source>
        <dbReference type="PROSITE" id="PS50826"/>
    </source>
</evidence>
<evidence type="ECO:0008006" key="8">
    <source>
        <dbReference type="Google" id="ProtNLM"/>
    </source>
</evidence>
<dbReference type="GO" id="GO:0016459">
    <property type="term" value="C:myosin complex"/>
    <property type="evidence" value="ECO:0007669"/>
    <property type="project" value="InterPro"/>
</dbReference>
<feature type="region of interest" description="Disordered" evidence="3">
    <location>
        <begin position="190"/>
        <end position="232"/>
    </location>
</feature>
<dbReference type="SMART" id="SM00233">
    <property type="entry name" value="PH"/>
    <property type="match status" value="1"/>
</dbReference>
<dbReference type="Gene3D" id="2.30.29.30">
    <property type="entry name" value="Pleckstrin-homology domain (PH domain)/Phosphotyrosine-binding domain (PTB)"/>
    <property type="match status" value="1"/>
</dbReference>
<feature type="region of interest" description="Disordered" evidence="3">
    <location>
        <begin position="1745"/>
        <end position="1771"/>
    </location>
</feature>
<dbReference type="Proteomes" id="UP000284403">
    <property type="component" value="Unassembled WGS sequence"/>
</dbReference>
<dbReference type="PANTHER" id="PTHR34969:SF1">
    <property type="entry name" value="TH1 DOMAIN-CONTAINING PROTEIN"/>
    <property type="match status" value="1"/>
</dbReference>
<feature type="domain" description="PH" evidence="4">
    <location>
        <begin position="30"/>
        <end position="138"/>
    </location>
</feature>
<dbReference type="InterPro" id="IPR004012">
    <property type="entry name" value="Run_dom"/>
</dbReference>
<dbReference type="OrthoDB" id="242031at2759"/>
<reference evidence="6 7" key="1">
    <citation type="journal article" date="2018" name="BMC Genomics">
        <title>Genomic comparison of Trypanosoma conorhini and Trypanosoma rangeli to Trypanosoma cruzi strains of high and low virulence.</title>
        <authorList>
            <person name="Bradwell K.R."/>
            <person name="Koparde V.N."/>
            <person name="Matveyev A.V."/>
            <person name="Serrano M.G."/>
            <person name="Alves J.M."/>
            <person name="Parikh H."/>
            <person name="Huang B."/>
            <person name="Lee V."/>
            <person name="Espinosa-Alvarez O."/>
            <person name="Ortiz P.A."/>
            <person name="Costa-Martins A.G."/>
            <person name="Teixeira M.M."/>
            <person name="Buck G.A."/>
        </authorList>
    </citation>
    <scope>NUCLEOTIDE SEQUENCE [LARGE SCALE GENOMIC DNA]</scope>
    <source>
        <strain evidence="6 7">025E</strain>
    </source>
</reference>
<gene>
    <name evidence="6" type="ORF">Tco025E_07521</name>
</gene>
<dbReference type="InterPro" id="IPR001849">
    <property type="entry name" value="PH_domain"/>
</dbReference>
<evidence type="ECO:0000256" key="3">
    <source>
        <dbReference type="SAM" id="MobiDB-lite"/>
    </source>
</evidence>
<keyword evidence="2" id="KW-0458">Lysosome</keyword>
<dbReference type="InterPro" id="IPR037213">
    <property type="entry name" value="Run_dom_sf"/>
</dbReference>
<accession>A0A422NM89</accession>
<evidence type="ECO:0000313" key="7">
    <source>
        <dbReference type="Proteomes" id="UP000284403"/>
    </source>
</evidence>
<dbReference type="PROSITE" id="PS50826">
    <property type="entry name" value="RUN"/>
    <property type="match status" value="1"/>
</dbReference>
<proteinExistence type="predicted"/>
<keyword evidence="7" id="KW-1185">Reference proteome</keyword>
<comment type="caution">
    <text evidence="6">The sequence shown here is derived from an EMBL/GenBank/DDBJ whole genome shotgun (WGS) entry which is preliminary data.</text>
</comment>
<evidence type="ECO:0000256" key="2">
    <source>
        <dbReference type="ARBA" id="ARBA00023228"/>
    </source>
</evidence>
<sequence length="2229" mass="248039">MSQQQQQQQLHSIVLPRAAWMWKPRSKKVIEHNLGEVVASSLGVRLLGAHGWKRRYVFVEGNTICYGKGVGRREKVIPLEIVKAANYATRDVLLAAKAPSAKSQFGWFMYINGKELLFCCENHSSREEWVTFILAMLRFMSGLTTPVPLAARSENGETVASLIARCIEERRSGAAEGGQTLPLGLAQPAFSLEPTGHTEGSAQLLGGEAVRREPSPLPETQEEEATDTPGNAPYAAAAEDIAEDAVSDEDGHAGSSADAPPTTNALQGEKLAGLHALALLPQAHQRHSHIEYKLESFTEQFKSGDSVQNVVFSRCVEKIGKRDTAQERDLVLTPNYLYLFAQNKLTGGVSARCVDTSQIAGVIESTAEMNLLAVVIPCFHDILIRFHSQNSRVGGTESKVKIQLIAHLYKIHLDHQTGRRFLFREVENVRAVIRRSVEEPHLPLMSHPEDRMQVGTNKALFPLFRLHAESVVFWSSMVTQVKEDHRLQLRALAITDGAVYLLSETLGRVTRRIPLPDLQYVKFDRDSQTILLHCTEVDALFTVQSSLEFSRLIALLPEVVMQCCCVKVSATASKQLYAHARFAEPGKLKEAIGGLSSLGSVRRHLHLPSRVLSSMHPARFKTYFGKHQSDAAEAHGVHAPEDVGGGWLSKRPGSRAYLAQYRFVEELVVDFEEEAGMLTGIPSTASDALALNGAFATDFDFGSIQYSLVCTELDVKSLPTGVILSSGVLSKHATRRVVCVCTRGILLLHQQDEVGKLRRTFKGLLRGHKGAVGAAAMPTDSFRTHDPRVVVFLSWPDVVGLVRCYPGQGTLIGVMTGSGHSCDYLLDVGSDRGVDAFFRCSVRGYVERHRRSPHAYEMLPLFMAPHVENVRNALKTTVFDPRPTIALRRLRKHYASDELYLAVVPDIAEACRRFGDNTIYFSGVAWRYRAAAPKKQRRKDKTTEPETREVSAAALATHKPCIIVITNCAVYWCADGGLGILRRVELLALGEVYLSPAEPDALLITVPKEYDMCFCLDGRGKEFLARLQEAYAAWTEYHRHLPREPRGGRHSLPDGELPTRTVPSLASLGQLEKPPHCAGLQAKRSSGETREEVELLHRRYLAAAISKYEAVLEAASKRQLSWARSYKSLSAAGATLEFAHRRAYAFSLRSSTHPEMERAQLRLHEFCCINDILERMQQAAATEDLAAYEAAAEEAKQYGPLLAFLEETHEVHETLAKRTVALDKITACVNSDTRLSLQETEGKLQALFVAAMESGVQPEVLEGLRRRVDLRSQQGAFLAQLQAHSMAVATGAEKTPSEKVLLLLAEAARQLEVPVSAVETAFPRDSHAVARGEGKTQRQALLLRQEQHNTRRLVAATCDAIEVAVSLGSVSLLQDVLRFAERSPREEVKERVQWGWEQLSLRREHRATHRMPPRLMEQLVARRQSSEWGAAAVHKLRDACEKALQELPAEAPFMLRDRRLMQSQVRLLEEEEHRLILRDSLQTQAEQDWDRCREELQKKEEDERHATQERGRRQAEAIGRRRMEYLLIWQGRTSKLCVSLRESIRLGNTAEVRRCVRQCIFFQQEIQNGLLNYSSCLTSGRAAQPMPEKILSDLKTAATRGQAFLAGHEGEAERYASLATRNNDAEAAAVEDVGGEESEGGGAAAAVPPELLALIEAHRPKELVAYVRAHASELTAEAVVQAQVLWSASRERRQWVAKLHRAIHTAFALNNRELLQTHIDAAKASGYMDDVVEGAMEVVLAMRARQDATPSSSGGGSRSPSPALALDAAQEDQAPRTFTLSHVYDARSSDAAERLIGQLHAATLEVLQPTDPGPLSPSAPVQERRQKRMMDVVQLWHDVFHHRLRPSGGVFRRRERDCFDFLHFVSQRNVAGDYLAPYTNRLLSDFERVKKYNATQGRSSSFLLIAYMFQRKLLERIVYEIAQLGAKVRGEVLCGDALLNQSLDDLLALAHVGEQAEWPAMVSEAPDEAAVDTTASLTLMSIVEEMAAEEPTHGVAVEKQQQQQGTCDVPRAAALRKCAELLRSATRVLSNYFAGRLAALGVCPSVEDVRAIFDEGVHKEIGLIAQEHLLPAMTALIHAGFRPTYHLVRTRRVWDAVLEFGASLQRGSRDLSGVAVSGVLQLVEAVTDVTGRQRTKLQRLSEDELASLRLRMFLIECLNRNVLAAFLQIFFQGEEGMTRWASRDGVWKFYERDRCVCHPPEDAGTRELMEVITRLSELPFVLVVDRELW</sequence>
<name>A0A422NM89_9TRYP</name>
<dbReference type="PROSITE" id="PS50003">
    <property type="entry name" value="PH_DOMAIN"/>
    <property type="match status" value="1"/>
</dbReference>
<feature type="compositionally biased region" description="Low complexity" evidence="3">
    <location>
        <begin position="1758"/>
        <end position="1771"/>
    </location>
</feature>
<dbReference type="InterPro" id="IPR011993">
    <property type="entry name" value="PH-like_dom_sf"/>
</dbReference>
<feature type="region of interest" description="Disordered" evidence="3">
    <location>
        <begin position="244"/>
        <end position="265"/>
    </location>
</feature>